<name>A0AA37HEK4_9HYPH</name>
<evidence type="ECO:0000256" key="1">
    <source>
        <dbReference type="SAM" id="MobiDB-lite"/>
    </source>
</evidence>
<accession>A0AA37HEK4</accession>
<protein>
    <submittedName>
        <fullName evidence="2">Uncharacterized protein</fullName>
    </submittedName>
</protein>
<evidence type="ECO:0000313" key="2">
    <source>
        <dbReference type="EMBL" id="GJD64303.1"/>
    </source>
</evidence>
<organism evidence="2 3">
    <name type="scientific">Methylobacterium frigidaeris</name>
    <dbReference type="NCBI Taxonomy" id="2038277"/>
    <lineage>
        <taxon>Bacteria</taxon>
        <taxon>Pseudomonadati</taxon>
        <taxon>Pseudomonadota</taxon>
        <taxon>Alphaproteobacteria</taxon>
        <taxon>Hyphomicrobiales</taxon>
        <taxon>Methylobacteriaceae</taxon>
        <taxon>Methylobacterium</taxon>
    </lineage>
</organism>
<evidence type="ECO:0000313" key="3">
    <source>
        <dbReference type="Proteomes" id="UP001055286"/>
    </source>
</evidence>
<feature type="compositionally biased region" description="Basic residues" evidence="1">
    <location>
        <begin position="13"/>
        <end position="24"/>
    </location>
</feature>
<proteinExistence type="predicted"/>
<comment type="caution">
    <text evidence="2">The sequence shown here is derived from an EMBL/GenBank/DDBJ whole genome shotgun (WGS) entry which is preliminary data.</text>
</comment>
<keyword evidence="3" id="KW-1185">Reference proteome</keyword>
<dbReference type="EMBL" id="BPQJ01000024">
    <property type="protein sequence ID" value="GJD64303.1"/>
    <property type="molecule type" value="Genomic_DNA"/>
</dbReference>
<feature type="region of interest" description="Disordered" evidence="1">
    <location>
        <begin position="1"/>
        <end position="37"/>
    </location>
</feature>
<reference evidence="2" key="1">
    <citation type="journal article" date="2016" name="Front. Microbiol.">
        <title>Genome Sequence of the Piezophilic, Mesophilic Sulfate-Reducing Bacterium Desulfovibrio indicus J2T.</title>
        <authorList>
            <person name="Cao J."/>
            <person name="Maignien L."/>
            <person name="Shao Z."/>
            <person name="Alain K."/>
            <person name="Jebbar M."/>
        </authorList>
    </citation>
    <scope>NUCLEOTIDE SEQUENCE</scope>
    <source>
        <strain evidence="2">JCM 32048</strain>
    </source>
</reference>
<dbReference type="Proteomes" id="UP001055286">
    <property type="component" value="Unassembled WGS sequence"/>
</dbReference>
<dbReference type="AlphaFoldDB" id="A0AA37HEK4"/>
<sequence length="37" mass="4562">MTFVDLPETAPSMRRRRKRPRRLRPFRELTQPLSLPR</sequence>
<reference evidence="2" key="2">
    <citation type="submission" date="2021-08" db="EMBL/GenBank/DDBJ databases">
        <authorList>
            <person name="Tani A."/>
            <person name="Ola A."/>
            <person name="Ogura Y."/>
            <person name="Katsura K."/>
            <person name="Hayashi T."/>
        </authorList>
    </citation>
    <scope>NUCLEOTIDE SEQUENCE</scope>
    <source>
        <strain evidence="2">JCM 32048</strain>
    </source>
</reference>
<gene>
    <name evidence="2" type="ORF">MPEAHAMD_4484</name>
</gene>